<evidence type="ECO:0000259" key="3">
    <source>
        <dbReference type="PROSITE" id="PS50893"/>
    </source>
</evidence>
<dbReference type="InterPro" id="IPR027417">
    <property type="entry name" value="P-loop_NTPase"/>
</dbReference>
<evidence type="ECO:0000256" key="2">
    <source>
        <dbReference type="ARBA" id="ARBA00022840"/>
    </source>
</evidence>
<gene>
    <name evidence="4" type="ORF">KIM372_03700</name>
</gene>
<dbReference type="InterPro" id="IPR015854">
    <property type="entry name" value="ABC_transpr_LolD-like"/>
</dbReference>
<dbReference type="GO" id="GO:0005524">
    <property type="term" value="F:ATP binding"/>
    <property type="evidence" value="ECO:0007669"/>
    <property type="project" value="UniProtKB-KW"/>
</dbReference>
<reference evidence="4 5" key="1">
    <citation type="journal article" date="2023" name="Microbiol. Spectr.">
        <title>Symbiosis of Carpenter Bees with Uncharacterized Lactic Acid Bacteria Showing NAD Auxotrophy.</title>
        <authorList>
            <person name="Kawasaki S."/>
            <person name="Ozawa K."/>
            <person name="Mori T."/>
            <person name="Yamamoto A."/>
            <person name="Ito M."/>
            <person name="Ohkuma M."/>
            <person name="Sakamoto M."/>
            <person name="Matsutani M."/>
        </authorList>
    </citation>
    <scope>NUCLEOTIDE SEQUENCE [LARGE SCALE GENOMIC DNA]</scope>
    <source>
        <strain evidence="4 5">Kim37-2</strain>
    </source>
</reference>
<dbReference type="InterPro" id="IPR017871">
    <property type="entry name" value="ABC_transporter-like_CS"/>
</dbReference>
<protein>
    <submittedName>
        <fullName evidence="4">Bacteriocin ABC transporter ATP-binding protein</fullName>
    </submittedName>
</protein>
<dbReference type="InterPro" id="IPR003593">
    <property type="entry name" value="AAA+_ATPase"/>
</dbReference>
<dbReference type="PROSITE" id="PS50893">
    <property type="entry name" value="ABC_TRANSPORTER_2"/>
    <property type="match status" value="1"/>
</dbReference>
<accession>A0ABN6SAL1</accession>
<dbReference type="Pfam" id="PF00005">
    <property type="entry name" value="ABC_tran"/>
    <property type="match status" value="1"/>
</dbReference>
<feature type="domain" description="ABC transporter" evidence="3">
    <location>
        <begin position="11"/>
        <end position="226"/>
    </location>
</feature>
<dbReference type="SUPFAM" id="SSF52540">
    <property type="entry name" value="P-loop containing nucleoside triphosphate hydrolases"/>
    <property type="match status" value="1"/>
</dbReference>
<dbReference type="Proteomes" id="UP001321766">
    <property type="component" value="Chromosome"/>
</dbReference>
<organism evidence="4 5">
    <name type="scientific">Bombiscardovia nodaiensis</name>
    <dbReference type="NCBI Taxonomy" id="2932181"/>
    <lineage>
        <taxon>Bacteria</taxon>
        <taxon>Bacillati</taxon>
        <taxon>Actinomycetota</taxon>
        <taxon>Actinomycetes</taxon>
        <taxon>Bifidobacteriales</taxon>
        <taxon>Bifidobacteriaceae</taxon>
        <taxon>Bombiscardovia</taxon>
    </lineage>
</organism>
<dbReference type="Gene3D" id="3.40.50.300">
    <property type="entry name" value="P-loop containing nucleotide triphosphate hydrolases"/>
    <property type="match status" value="1"/>
</dbReference>
<evidence type="ECO:0000256" key="1">
    <source>
        <dbReference type="ARBA" id="ARBA00022741"/>
    </source>
</evidence>
<dbReference type="EMBL" id="AP026798">
    <property type="protein sequence ID" value="BDR52463.1"/>
    <property type="molecule type" value="Genomic_DNA"/>
</dbReference>
<evidence type="ECO:0000313" key="5">
    <source>
        <dbReference type="Proteomes" id="UP001321766"/>
    </source>
</evidence>
<evidence type="ECO:0000313" key="4">
    <source>
        <dbReference type="EMBL" id="BDR52463.1"/>
    </source>
</evidence>
<dbReference type="SMART" id="SM00382">
    <property type="entry name" value="AAA"/>
    <property type="match status" value="1"/>
</dbReference>
<keyword evidence="5" id="KW-1185">Reference proteome</keyword>
<dbReference type="PANTHER" id="PTHR24220">
    <property type="entry name" value="IMPORT ATP-BINDING PROTEIN"/>
    <property type="match status" value="1"/>
</dbReference>
<dbReference type="PROSITE" id="PS00211">
    <property type="entry name" value="ABC_TRANSPORTER_1"/>
    <property type="match status" value="1"/>
</dbReference>
<sequence length="227" mass="24550">MSALKDKPFDLTITGLEKSFGQRVIWSALSCTVRSGALTAVTGDSGAGKTTLLNCIGLLEPFDSGTLSFGDWRFGPKVSPGSQRKCLREVLGFLFQNYGLIDRWSVRRNLIVPLKLQAGSRRQKEDKISQALSSVGLEGYQQKKVYMLSGGEQQRVALARLILKDPSIILADEPTSALDEGNADLVMRMLKQQAQAGALVLVATHSPHIVAQCSANIHIAQAESPAL</sequence>
<dbReference type="InterPro" id="IPR003439">
    <property type="entry name" value="ABC_transporter-like_ATP-bd"/>
</dbReference>
<proteinExistence type="predicted"/>
<keyword evidence="2 4" id="KW-0067">ATP-binding</keyword>
<name>A0ABN6SAL1_9BIFI</name>
<dbReference type="PANTHER" id="PTHR24220:SF86">
    <property type="entry name" value="ABC TRANSPORTER ABCH.1"/>
    <property type="match status" value="1"/>
</dbReference>
<keyword evidence="1" id="KW-0547">Nucleotide-binding</keyword>